<gene>
    <name evidence="1" type="ORF">JS756_01330</name>
</gene>
<proteinExistence type="predicted"/>
<evidence type="ECO:0000313" key="2">
    <source>
        <dbReference type="Proteomes" id="UP000788262"/>
    </source>
</evidence>
<comment type="caution">
    <text evidence="1">The sequence shown here is derived from an EMBL/GenBank/DDBJ whole genome shotgun (WGS) entry which is preliminary data.</text>
</comment>
<sequence length="75" mass="7399">MTVAGVAAIGERLRVLGLTTAGVLVLPAEDPDAVRAAWRGLPGDTGLVLLTPAAADALGPELVDAGPVLTAVMPS</sequence>
<dbReference type="Proteomes" id="UP000788262">
    <property type="component" value="Unassembled WGS sequence"/>
</dbReference>
<dbReference type="EMBL" id="JAFFZS010000001">
    <property type="protein sequence ID" value="MBN0042774.1"/>
    <property type="molecule type" value="Genomic_DNA"/>
</dbReference>
<protein>
    <submittedName>
        <fullName evidence="1">Uncharacterized protein</fullName>
    </submittedName>
</protein>
<keyword evidence="2" id="KW-1185">Reference proteome</keyword>
<name>A0ABS2VI59_STRAS</name>
<reference evidence="1 2" key="1">
    <citation type="submission" date="2021-02" db="EMBL/GenBank/DDBJ databases">
        <title>Whole genome sequencing of Streptomyces actuosus VRA1.</title>
        <authorList>
            <person name="Sen G."/>
            <person name="Sen A."/>
        </authorList>
    </citation>
    <scope>NUCLEOTIDE SEQUENCE [LARGE SCALE GENOMIC DNA]</scope>
    <source>
        <strain evidence="1 2">VRA1</strain>
    </source>
</reference>
<organism evidence="1 2">
    <name type="scientific">Streptomyces actuosus</name>
    <dbReference type="NCBI Taxonomy" id="1885"/>
    <lineage>
        <taxon>Bacteria</taxon>
        <taxon>Bacillati</taxon>
        <taxon>Actinomycetota</taxon>
        <taxon>Actinomycetes</taxon>
        <taxon>Kitasatosporales</taxon>
        <taxon>Streptomycetaceae</taxon>
        <taxon>Streptomyces</taxon>
    </lineage>
</organism>
<accession>A0ABS2VI59</accession>
<evidence type="ECO:0000313" key="1">
    <source>
        <dbReference type="EMBL" id="MBN0042774.1"/>
    </source>
</evidence>